<dbReference type="GO" id="GO:0016020">
    <property type="term" value="C:membrane"/>
    <property type="evidence" value="ECO:0007669"/>
    <property type="project" value="InterPro"/>
</dbReference>
<evidence type="ECO:0000256" key="3">
    <source>
        <dbReference type="ARBA" id="ARBA00022692"/>
    </source>
</evidence>
<organism evidence="8 9">
    <name type="scientific">Microbacterium paludicola</name>
    <dbReference type="NCBI Taxonomy" id="300019"/>
    <lineage>
        <taxon>Bacteria</taxon>
        <taxon>Bacillati</taxon>
        <taxon>Actinomycetota</taxon>
        <taxon>Actinomycetes</taxon>
        <taxon>Micrococcales</taxon>
        <taxon>Microbacteriaceae</taxon>
        <taxon>Microbacterium</taxon>
    </lineage>
</organism>
<dbReference type="InterPro" id="IPR018011">
    <property type="entry name" value="Carb_sulfotrans_8-10"/>
</dbReference>
<keyword evidence="6" id="KW-0472">Membrane</keyword>
<keyword evidence="3" id="KW-0812">Transmembrane</keyword>
<proteinExistence type="predicted"/>
<keyword evidence="5" id="KW-0333">Golgi apparatus</keyword>
<dbReference type="GO" id="GO:0016051">
    <property type="term" value="P:carbohydrate biosynthetic process"/>
    <property type="evidence" value="ECO:0007669"/>
    <property type="project" value="InterPro"/>
</dbReference>
<protein>
    <recommendedName>
        <fullName evidence="10">Sulfotransferase family protein</fullName>
    </recommendedName>
</protein>
<dbReference type="GO" id="GO:0008146">
    <property type="term" value="F:sulfotransferase activity"/>
    <property type="evidence" value="ECO:0007669"/>
    <property type="project" value="InterPro"/>
</dbReference>
<accession>A0A4Y9FM88</accession>
<reference evidence="8 9" key="1">
    <citation type="submission" date="2019-03" db="EMBL/GenBank/DDBJ databases">
        <title>Diversity of the mouse oral microbiome.</title>
        <authorList>
            <person name="Joseph S."/>
            <person name="Aduse-Opoku J."/>
            <person name="Curtis M."/>
            <person name="Wade W."/>
            <person name="Hashim A."/>
        </authorList>
    </citation>
    <scope>NUCLEOTIDE SEQUENCE [LARGE SCALE GENOMIC DNA]</scope>
    <source>
        <strain evidence="8 9">P1012</strain>
    </source>
</reference>
<evidence type="ECO:0000313" key="9">
    <source>
        <dbReference type="Proteomes" id="UP000298358"/>
    </source>
</evidence>
<evidence type="ECO:0000256" key="1">
    <source>
        <dbReference type="ARBA" id="ARBA00004323"/>
    </source>
</evidence>
<dbReference type="PANTHER" id="PTHR12137">
    <property type="entry name" value="CARBOHYDRATE SULFOTRANSFERASE"/>
    <property type="match status" value="1"/>
</dbReference>
<dbReference type="OrthoDB" id="288532at2"/>
<dbReference type="InterPro" id="IPR027417">
    <property type="entry name" value="P-loop_NTPase"/>
</dbReference>
<evidence type="ECO:0000256" key="6">
    <source>
        <dbReference type="ARBA" id="ARBA00023136"/>
    </source>
</evidence>
<dbReference type="Proteomes" id="UP000298358">
    <property type="component" value="Unassembled WGS sequence"/>
</dbReference>
<evidence type="ECO:0000313" key="8">
    <source>
        <dbReference type="EMBL" id="TFU30271.1"/>
    </source>
</evidence>
<evidence type="ECO:0000256" key="7">
    <source>
        <dbReference type="ARBA" id="ARBA00023180"/>
    </source>
</evidence>
<evidence type="ECO:0000256" key="2">
    <source>
        <dbReference type="ARBA" id="ARBA00022679"/>
    </source>
</evidence>
<evidence type="ECO:0000256" key="5">
    <source>
        <dbReference type="ARBA" id="ARBA00023034"/>
    </source>
</evidence>
<keyword evidence="2" id="KW-0808">Transferase</keyword>
<dbReference type="Gene3D" id="3.40.50.300">
    <property type="entry name" value="P-loop containing nucleotide triphosphate hydrolases"/>
    <property type="match status" value="1"/>
</dbReference>
<sequence>MRQLHARGYLGRRGGTVEPGAFTLQFRKLDVYYRWIPKNSCTAIKRTLVGFEDAERSESFSTHNFHAEVQDAYGPAPARVFSGMESAKAIAVVREPLERVVSCYLDKFSAPTVRERGFERFAEGHLRRAQRMLGVREDLSRSISFAEFVWYLTQTPVAVWDPHWKPQWTYFGDDQDLDGYELFSMGDTAQIWSYLGVEHDNRRYNATAAGALDLSARTDDYSELLPAELQNVDQAQYQNFLPDALIRVLMPFFGRDYDIYNRAVAQGRSRRD</sequence>
<keyword evidence="4" id="KW-1133">Transmembrane helix</keyword>
<gene>
    <name evidence="8" type="ORF">E4U02_14855</name>
</gene>
<dbReference type="PANTHER" id="PTHR12137:SF54">
    <property type="entry name" value="CARBOHYDRATE SULFOTRANSFERASE"/>
    <property type="match status" value="1"/>
</dbReference>
<dbReference type="EMBL" id="SPQB01000064">
    <property type="protein sequence ID" value="TFU30271.1"/>
    <property type="molecule type" value="Genomic_DNA"/>
</dbReference>
<dbReference type="AlphaFoldDB" id="A0A4Y9FM88"/>
<comment type="subcellular location">
    <subcellularLocation>
        <location evidence="1">Golgi apparatus membrane</location>
        <topology evidence="1">Single-pass type II membrane protein</topology>
    </subcellularLocation>
</comment>
<dbReference type="RefSeq" id="WP_135115587.1">
    <property type="nucleotide sequence ID" value="NZ_JADGLL010000064.1"/>
</dbReference>
<keyword evidence="7" id="KW-0325">Glycoprotein</keyword>
<dbReference type="Pfam" id="PF03567">
    <property type="entry name" value="Sulfotransfer_2"/>
    <property type="match status" value="1"/>
</dbReference>
<name>A0A4Y9FM88_9MICO</name>
<dbReference type="InterPro" id="IPR005331">
    <property type="entry name" value="Sulfotransferase"/>
</dbReference>
<keyword evidence="9" id="KW-1185">Reference proteome</keyword>
<evidence type="ECO:0000256" key="4">
    <source>
        <dbReference type="ARBA" id="ARBA00022989"/>
    </source>
</evidence>
<evidence type="ECO:0008006" key="10">
    <source>
        <dbReference type="Google" id="ProtNLM"/>
    </source>
</evidence>
<dbReference type="SUPFAM" id="SSF52540">
    <property type="entry name" value="P-loop containing nucleoside triphosphate hydrolases"/>
    <property type="match status" value="1"/>
</dbReference>
<comment type="caution">
    <text evidence="8">The sequence shown here is derived from an EMBL/GenBank/DDBJ whole genome shotgun (WGS) entry which is preliminary data.</text>
</comment>